<dbReference type="Proteomes" id="UP000030699">
    <property type="component" value="Unassembled WGS sequence"/>
</dbReference>
<accession>A0A024WT36</accession>
<dbReference type="EMBL" id="KI925539">
    <property type="protein sequence ID" value="ETW49681.1"/>
    <property type="molecule type" value="Genomic_DNA"/>
</dbReference>
<feature type="chain" id="PRO_5001537432" description="PH domain-containing protein" evidence="1">
    <location>
        <begin position="21"/>
        <end position="305"/>
    </location>
</feature>
<dbReference type="SUPFAM" id="SSF50729">
    <property type="entry name" value="PH domain-like"/>
    <property type="match status" value="1"/>
</dbReference>
<dbReference type="OrthoDB" id="375723at2759"/>
<protein>
    <recommendedName>
        <fullName evidence="4">PH domain-containing protein</fullName>
    </recommendedName>
</protein>
<reference evidence="2 3" key="2">
    <citation type="submission" date="2013-02" db="EMBL/GenBank/DDBJ databases">
        <title>The Genome Sequence of Plasmodium falciparum MaliPS096_E11.</title>
        <authorList>
            <consortium name="The Broad Institute Genome Sequencing Platform"/>
            <consortium name="The Broad Institute Genome Sequencing Center for Infectious Disease"/>
            <person name="Neafsey D."/>
            <person name="Cheeseman I."/>
            <person name="Volkman S."/>
            <person name="Adams J."/>
            <person name="Walker B."/>
            <person name="Young S.K."/>
            <person name="Zeng Q."/>
            <person name="Gargeya S."/>
            <person name="Fitzgerald M."/>
            <person name="Haas B."/>
            <person name="Abouelleil A."/>
            <person name="Alvarado L."/>
            <person name="Arachchi H.M."/>
            <person name="Berlin A.M."/>
            <person name="Chapman S.B."/>
            <person name="Dewar J."/>
            <person name="Goldberg J."/>
            <person name="Griggs A."/>
            <person name="Gujja S."/>
            <person name="Hansen M."/>
            <person name="Howarth C."/>
            <person name="Imamovic A."/>
            <person name="Larimer J."/>
            <person name="McCowan C."/>
            <person name="Murphy C."/>
            <person name="Neiman D."/>
            <person name="Pearson M."/>
            <person name="Priest M."/>
            <person name="Roberts A."/>
            <person name="Saif S."/>
            <person name="Shea T."/>
            <person name="Sisk P."/>
            <person name="Sykes S."/>
            <person name="Wortman J."/>
            <person name="Nusbaum C."/>
            <person name="Birren B."/>
        </authorList>
    </citation>
    <scope>NUCLEOTIDE SEQUENCE [LARGE SCALE GENOMIC DNA]</scope>
    <source>
        <strain evidence="2 3">MaliPS096_E11</strain>
    </source>
</reference>
<evidence type="ECO:0000313" key="3">
    <source>
        <dbReference type="Proteomes" id="UP000030699"/>
    </source>
</evidence>
<proteinExistence type="predicted"/>
<organism evidence="2 3">
    <name type="scientific">Plasmodium falciparum MaliPS096_E11</name>
    <dbReference type="NCBI Taxonomy" id="1036727"/>
    <lineage>
        <taxon>Eukaryota</taxon>
        <taxon>Sar</taxon>
        <taxon>Alveolata</taxon>
        <taxon>Apicomplexa</taxon>
        <taxon>Aconoidasida</taxon>
        <taxon>Haemosporida</taxon>
        <taxon>Plasmodiidae</taxon>
        <taxon>Plasmodium</taxon>
        <taxon>Plasmodium (Laverania)</taxon>
    </lineage>
</organism>
<keyword evidence="1" id="KW-0732">Signal</keyword>
<feature type="signal peptide" evidence="1">
    <location>
        <begin position="1"/>
        <end position="20"/>
    </location>
</feature>
<evidence type="ECO:0000256" key="1">
    <source>
        <dbReference type="SAM" id="SignalP"/>
    </source>
</evidence>
<name>A0A024WT36_PLAFA</name>
<sequence length="305" mass="35945">MRNIIFLLCLILSLACFCQGHKNYLKRDNYLQYLRSQTFLQERSKHKKFNRNYSEDINEFDEYEDEETDNLDNKISDEIKNKKKENYLSKNINEQKNDSINNNNEKKLTFKNIENEINSTDTFMDDSNVKSLGKTKECNVNEKGLLDVSLNSNDFFNMNKYNVEITSSNIIIKDKNNIKIIKEIPFEHIKLPITTIEETRECWYIKTTNDKILLCDKEKEERDIWITNILKALFCYNTNNLIIVNKEKKDTVSLPKESTVDKRINALKEKETIKSSDNNTSTNDNKVNNITISNFSDHEPKIVFN</sequence>
<dbReference type="AlphaFoldDB" id="A0A024WT36"/>
<reference evidence="2 3" key="1">
    <citation type="submission" date="2013-02" db="EMBL/GenBank/DDBJ databases">
        <title>The Genome Annotation of Plasmodium falciparum MaliPS096_E11.</title>
        <authorList>
            <consortium name="The Broad Institute Genome Sequencing Platform"/>
            <consortium name="The Broad Institute Genome Sequencing Center for Infectious Disease"/>
            <person name="Neafsey D."/>
            <person name="Hoffman S."/>
            <person name="Volkman S."/>
            <person name="Rosenthal P."/>
            <person name="Walker B."/>
            <person name="Young S.K."/>
            <person name="Zeng Q."/>
            <person name="Gargeya S."/>
            <person name="Fitzgerald M."/>
            <person name="Haas B."/>
            <person name="Abouelleil A."/>
            <person name="Allen A.W."/>
            <person name="Alvarado L."/>
            <person name="Arachchi H.M."/>
            <person name="Berlin A.M."/>
            <person name="Chapman S.B."/>
            <person name="Gainer-Dewar J."/>
            <person name="Goldberg J."/>
            <person name="Griggs A."/>
            <person name="Gujja S."/>
            <person name="Hansen M."/>
            <person name="Howarth C."/>
            <person name="Imamovic A."/>
            <person name="Ireland A."/>
            <person name="Larimer J."/>
            <person name="McCowan C."/>
            <person name="Murphy C."/>
            <person name="Pearson M."/>
            <person name="Poon T.W."/>
            <person name="Priest M."/>
            <person name="Roberts A."/>
            <person name="Saif S."/>
            <person name="Shea T."/>
            <person name="Sisk P."/>
            <person name="Sykes S."/>
            <person name="Wortman J."/>
            <person name="Nusbaum C."/>
            <person name="Birren B."/>
        </authorList>
    </citation>
    <scope>NUCLEOTIDE SEQUENCE [LARGE SCALE GENOMIC DNA]</scope>
    <source>
        <strain evidence="2 3">MaliPS096_E11</strain>
    </source>
</reference>
<evidence type="ECO:0008006" key="4">
    <source>
        <dbReference type="Google" id="ProtNLM"/>
    </source>
</evidence>
<dbReference type="PROSITE" id="PS51257">
    <property type="entry name" value="PROKAR_LIPOPROTEIN"/>
    <property type="match status" value="1"/>
</dbReference>
<gene>
    <name evidence="2" type="ORF">PFMALIP_02214</name>
</gene>
<evidence type="ECO:0000313" key="2">
    <source>
        <dbReference type="EMBL" id="ETW49681.1"/>
    </source>
</evidence>